<dbReference type="AlphaFoldDB" id="A0A2Z6GCC1"/>
<evidence type="ECO:0000313" key="2">
    <source>
        <dbReference type="Proteomes" id="UP000033070"/>
    </source>
</evidence>
<keyword evidence="2" id="KW-1185">Reference proteome</keyword>
<reference evidence="1 2" key="1">
    <citation type="submission" date="2018-06" db="EMBL/GenBank/DDBJ databases">
        <title>OYT1 Genome Sequencing.</title>
        <authorList>
            <person name="Kato S."/>
            <person name="Itoh T."/>
            <person name="Ohkuma M."/>
        </authorList>
    </citation>
    <scope>NUCLEOTIDE SEQUENCE [LARGE SCALE GENOMIC DNA]</scope>
    <source>
        <strain evidence="1 2">OYT1</strain>
    </source>
</reference>
<dbReference type="OrthoDB" id="9801478at2"/>
<evidence type="ECO:0000313" key="1">
    <source>
        <dbReference type="EMBL" id="BBE50959.1"/>
    </source>
</evidence>
<name>A0A2Z6GCC1_9PROT</name>
<proteinExistence type="predicted"/>
<dbReference type="Proteomes" id="UP000033070">
    <property type="component" value="Chromosome"/>
</dbReference>
<protein>
    <recommendedName>
        <fullName evidence="3">DUF4276 family protein</fullName>
    </recommendedName>
</protein>
<dbReference type="EMBL" id="AP018738">
    <property type="protein sequence ID" value="BBE50959.1"/>
    <property type="molecule type" value="Genomic_DNA"/>
</dbReference>
<evidence type="ECO:0008006" key="3">
    <source>
        <dbReference type="Google" id="ProtNLM"/>
    </source>
</evidence>
<sequence length="237" mass="26906">MKTIVFVVEGQTELIFTQQFIDKLVSLSSVHVTHQKLRNGIVSTIGCRGVSIENADIVITILNAEGDNSVNSYILSRWQEFKKKNVYAVYGLRDRYSGSGVPIDYRALEAFFEEKSREWGIYVRLIVAVEEIEAWFLAVPSFFQRIDENLTEQRVIEILGSEISDGVVESIRHPAQSINRVLNSVSKRYTKRLDDTYSIATKLDYDCLYLEKSADIQALKKFVDALELSLAPPSVDV</sequence>
<dbReference type="RefSeq" id="WP_062627180.1">
    <property type="nucleotide sequence ID" value="NZ_AP018738.1"/>
</dbReference>
<accession>A0A2Z6GCC1</accession>
<gene>
    <name evidence="1" type="ORF">OYT1_ch1402</name>
</gene>
<dbReference type="KEGG" id="fam:OYT1_ch1402"/>
<organism evidence="1 2">
    <name type="scientific">Ferriphaselus amnicola</name>
    <dbReference type="NCBI Taxonomy" id="1188319"/>
    <lineage>
        <taxon>Bacteria</taxon>
        <taxon>Pseudomonadati</taxon>
        <taxon>Pseudomonadota</taxon>
        <taxon>Betaproteobacteria</taxon>
        <taxon>Nitrosomonadales</taxon>
        <taxon>Gallionellaceae</taxon>
        <taxon>Ferriphaselus</taxon>
    </lineage>
</organism>